<evidence type="ECO:0000256" key="2">
    <source>
        <dbReference type="ARBA" id="ARBA00022692"/>
    </source>
</evidence>
<reference evidence="7" key="1">
    <citation type="submission" date="2021-01" db="EMBL/GenBank/DDBJ databases">
        <authorList>
            <consortium name="Aspergillus chevalieri M1 genome sequencing consortium"/>
            <person name="Kazuki M."/>
            <person name="Futagami T."/>
        </authorList>
    </citation>
    <scope>NUCLEOTIDE SEQUENCE</scope>
    <source>
        <strain evidence="7">M1</strain>
    </source>
</reference>
<feature type="region of interest" description="Disordered" evidence="5">
    <location>
        <begin position="108"/>
        <end position="161"/>
    </location>
</feature>
<evidence type="ECO:0000256" key="4">
    <source>
        <dbReference type="ARBA" id="ARBA00023136"/>
    </source>
</evidence>
<feature type="transmembrane region" description="Helical" evidence="6">
    <location>
        <begin position="77"/>
        <end position="100"/>
    </location>
</feature>
<evidence type="ECO:0000256" key="6">
    <source>
        <dbReference type="SAM" id="Phobius"/>
    </source>
</evidence>
<evidence type="ECO:0000313" key="7">
    <source>
        <dbReference type="EMBL" id="BCR83045.1"/>
    </source>
</evidence>
<protein>
    <recommendedName>
        <fullName evidence="9">Mid2 domain-containing protein</fullName>
    </recommendedName>
</protein>
<dbReference type="KEGG" id="ache:ACHE_10447A"/>
<evidence type="ECO:0000256" key="3">
    <source>
        <dbReference type="ARBA" id="ARBA00022989"/>
    </source>
</evidence>
<dbReference type="PANTHER" id="PTHR15549">
    <property type="entry name" value="PAIRED IMMUNOGLOBULIN-LIKE TYPE 2 RECEPTOR"/>
    <property type="match status" value="1"/>
</dbReference>
<comment type="subcellular location">
    <subcellularLocation>
        <location evidence="1">Membrane</location>
        <topology evidence="1">Single-pass membrane protein</topology>
    </subcellularLocation>
</comment>
<dbReference type="RefSeq" id="XP_043131567.1">
    <property type="nucleotide sequence ID" value="XM_043279375.1"/>
</dbReference>
<feature type="compositionally biased region" description="Basic and acidic residues" evidence="5">
    <location>
        <begin position="151"/>
        <end position="161"/>
    </location>
</feature>
<evidence type="ECO:0000256" key="5">
    <source>
        <dbReference type="SAM" id="MobiDB-lite"/>
    </source>
</evidence>
<dbReference type="GeneID" id="66977404"/>
<dbReference type="GO" id="GO:0071944">
    <property type="term" value="C:cell periphery"/>
    <property type="evidence" value="ECO:0007669"/>
    <property type="project" value="UniProtKB-ARBA"/>
</dbReference>
<name>A0A7R7ZHW5_ASPCH</name>
<organism evidence="7 8">
    <name type="scientific">Aspergillus chevalieri</name>
    <name type="common">Eurotium chevalieri</name>
    <dbReference type="NCBI Taxonomy" id="182096"/>
    <lineage>
        <taxon>Eukaryota</taxon>
        <taxon>Fungi</taxon>
        <taxon>Dikarya</taxon>
        <taxon>Ascomycota</taxon>
        <taxon>Pezizomycotina</taxon>
        <taxon>Eurotiomycetes</taxon>
        <taxon>Eurotiomycetidae</taxon>
        <taxon>Eurotiales</taxon>
        <taxon>Aspergillaceae</taxon>
        <taxon>Aspergillus</taxon>
        <taxon>Aspergillus subgen. Aspergillus</taxon>
    </lineage>
</organism>
<dbReference type="AlphaFoldDB" id="A0A7R7ZHW5"/>
<feature type="compositionally biased region" description="Low complexity" evidence="5">
    <location>
        <begin position="46"/>
        <end position="76"/>
    </location>
</feature>
<proteinExistence type="predicted"/>
<keyword evidence="8" id="KW-1185">Reference proteome</keyword>
<dbReference type="PANTHER" id="PTHR15549:SF30">
    <property type="entry name" value="MID2 DOMAIN-CONTAINING PROTEIN"/>
    <property type="match status" value="1"/>
</dbReference>
<sequence length="161" mass="17563">MTGKRYWNWIVQTEMDLTRLFYFEMFDDNDYTNTFTCNHFRILPKNGTTTSTPSSNTPSASSSTSAESSDSDSGTEVGVGIGVGVSCAFFIALSAIIWYFRRRKAASATAPDSNAPNQPPAWSPPSDTPDPSKQMPPPVEVPGYSAVAEAPSDRVRYELSS</sequence>
<evidence type="ECO:0008006" key="9">
    <source>
        <dbReference type="Google" id="ProtNLM"/>
    </source>
</evidence>
<feature type="region of interest" description="Disordered" evidence="5">
    <location>
        <begin position="46"/>
        <end position="77"/>
    </location>
</feature>
<dbReference type="GO" id="GO:0016020">
    <property type="term" value="C:membrane"/>
    <property type="evidence" value="ECO:0007669"/>
    <property type="project" value="UniProtKB-SubCell"/>
</dbReference>
<evidence type="ECO:0000256" key="1">
    <source>
        <dbReference type="ARBA" id="ARBA00004167"/>
    </source>
</evidence>
<dbReference type="InterPro" id="IPR051694">
    <property type="entry name" value="Immunoregulatory_rcpt-like"/>
</dbReference>
<reference evidence="7" key="2">
    <citation type="submission" date="2021-02" db="EMBL/GenBank/DDBJ databases">
        <title>Aspergillus chevalieri M1 genome sequence.</title>
        <authorList>
            <person name="Kadooka C."/>
            <person name="Mori K."/>
            <person name="Futagami T."/>
        </authorList>
    </citation>
    <scope>NUCLEOTIDE SEQUENCE</scope>
    <source>
        <strain evidence="7">M1</strain>
    </source>
</reference>
<feature type="compositionally biased region" description="Pro residues" evidence="5">
    <location>
        <begin position="117"/>
        <end position="140"/>
    </location>
</feature>
<dbReference type="EMBL" id="AP024416">
    <property type="protein sequence ID" value="BCR83045.1"/>
    <property type="molecule type" value="Genomic_DNA"/>
</dbReference>
<gene>
    <name evidence="7" type="ORF">ACHE_10447A</name>
</gene>
<keyword evidence="3 6" id="KW-1133">Transmembrane helix</keyword>
<keyword evidence="2 6" id="KW-0812">Transmembrane</keyword>
<keyword evidence="4 6" id="KW-0472">Membrane</keyword>
<evidence type="ECO:0000313" key="8">
    <source>
        <dbReference type="Proteomes" id="UP000637239"/>
    </source>
</evidence>
<accession>A0A7R7ZHW5</accession>
<dbReference type="Proteomes" id="UP000637239">
    <property type="component" value="Chromosome 1"/>
</dbReference>